<dbReference type="FunFam" id="3.30.390.110:FF:000001">
    <property type="entry name" value="Protein MAK16 homolog"/>
    <property type="match status" value="1"/>
</dbReference>
<feature type="compositionally biased region" description="Acidic residues" evidence="5">
    <location>
        <begin position="245"/>
        <end position="258"/>
    </location>
</feature>
<dbReference type="PIRSF" id="PIRSF003352">
    <property type="entry name" value="MAK16"/>
    <property type="match status" value="1"/>
</dbReference>
<dbReference type="Pfam" id="PF01778">
    <property type="entry name" value="Ribosomal_L28e"/>
    <property type="match status" value="1"/>
</dbReference>
<dbReference type="InterPro" id="IPR029004">
    <property type="entry name" value="Ribosomal_eL28/Mak16"/>
</dbReference>
<name>A0A6G1SMZ1_9ACAR</name>
<evidence type="ECO:0000256" key="2">
    <source>
        <dbReference type="ARBA" id="ARBA00005514"/>
    </source>
</evidence>
<dbReference type="InterPro" id="IPR006958">
    <property type="entry name" value="Mak16"/>
</dbReference>
<evidence type="ECO:0000259" key="6">
    <source>
        <dbReference type="Pfam" id="PF01778"/>
    </source>
</evidence>
<evidence type="ECO:0000313" key="7">
    <source>
        <dbReference type="EMBL" id="MDE51855.1"/>
    </source>
</evidence>
<dbReference type="GO" id="GO:0000460">
    <property type="term" value="P:maturation of 5.8S rRNA"/>
    <property type="evidence" value="ECO:0007669"/>
    <property type="project" value="TreeGrafter"/>
</dbReference>
<comment type="subcellular location">
    <subcellularLocation>
        <location evidence="1">Nucleus</location>
    </subcellularLocation>
</comment>
<evidence type="ECO:0000256" key="5">
    <source>
        <dbReference type="SAM" id="MobiDB-lite"/>
    </source>
</evidence>
<organism evidence="7">
    <name type="scientific">Aceria tosichella</name>
    <name type="common">wheat curl mite</name>
    <dbReference type="NCBI Taxonomy" id="561515"/>
    <lineage>
        <taxon>Eukaryota</taxon>
        <taxon>Metazoa</taxon>
        <taxon>Ecdysozoa</taxon>
        <taxon>Arthropoda</taxon>
        <taxon>Chelicerata</taxon>
        <taxon>Arachnida</taxon>
        <taxon>Acari</taxon>
        <taxon>Acariformes</taxon>
        <taxon>Trombidiformes</taxon>
        <taxon>Prostigmata</taxon>
        <taxon>Eupodina</taxon>
        <taxon>Eriophyoidea</taxon>
        <taxon>Eriophyidae</taxon>
        <taxon>Eriophyinae</taxon>
        <taxon>Aceriini</taxon>
        <taxon>Aceria</taxon>
    </lineage>
</organism>
<dbReference type="GO" id="GO:0000470">
    <property type="term" value="P:maturation of LSU-rRNA"/>
    <property type="evidence" value="ECO:0007669"/>
    <property type="project" value="TreeGrafter"/>
</dbReference>
<dbReference type="Gene3D" id="3.30.390.110">
    <property type="match status" value="1"/>
</dbReference>
<comment type="similarity">
    <text evidence="2 4">Belongs to the MAK16 family.</text>
</comment>
<keyword evidence="3 4" id="KW-0539">Nucleus</keyword>
<feature type="region of interest" description="Disordered" evidence="5">
    <location>
        <begin position="238"/>
        <end position="280"/>
    </location>
</feature>
<dbReference type="EMBL" id="GGYP01007084">
    <property type="protein sequence ID" value="MDE51855.1"/>
    <property type="molecule type" value="Transcribed_RNA"/>
</dbReference>
<accession>A0A6G1SMZ1</accession>
<dbReference type="Pfam" id="PF04874">
    <property type="entry name" value="Mak16"/>
    <property type="match status" value="1"/>
</dbReference>
<dbReference type="PANTHER" id="PTHR23405:SF4">
    <property type="entry name" value="PROTEIN MAK16 HOMOLOG"/>
    <property type="match status" value="1"/>
</dbReference>
<feature type="domain" description="Ribosomal eL28/Mak16" evidence="6">
    <location>
        <begin position="6"/>
        <end position="118"/>
    </location>
</feature>
<sequence>MQQDDMIWHCMKTGFCSFKVQTKTQILCKNDNNVLGLCSRSACPLANSNYATVREHRGIIYLCKKVVERAAFPHKLWEKIRLTGNYEEALQQIDTLLPYWNPKQVHRCKQRYTKIYQYLERTRKMATKMRAKKLITLPRKMERREKAREKKAMIAAKIENSIEMEIMNRVKMGVYGERYQFKDKNVFEKAMVDRGDEVELAEEEPVASTSKGVKRKAVEQPVKLSKKYVADIEDLDGEFDKDISDGDDFWASEDEEWEREAAKKQSGKKRREMLTIEREE</sequence>
<evidence type="ECO:0000256" key="1">
    <source>
        <dbReference type="ARBA" id="ARBA00004123"/>
    </source>
</evidence>
<protein>
    <recommendedName>
        <fullName evidence="4">Protein MAK16 homolog</fullName>
    </recommendedName>
</protein>
<dbReference type="GO" id="GO:0005730">
    <property type="term" value="C:nucleolus"/>
    <property type="evidence" value="ECO:0007669"/>
    <property type="project" value="UniProtKB-UniRule"/>
</dbReference>
<evidence type="ECO:0000256" key="3">
    <source>
        <dbReference type="ARBA" id="ARBA00023242"/>
    </source>
</evidence>
<dbReference type="AlphaFoldDB" id="A0A6G1SMZ1"/>
<reference evidence="7" key="1">
    <citation type="submission" date="2018-10" db="EMBL/GenBank/DDBJ databases">
        <title>Transcriptome assembly of Aceria tosichella (Wheat curl mite) Type 2.</title>
        <authorList>
            <person name="Scully E.D."/>
            <person name="Geib S.M."/>
            <person name="Palmer N.A."/>
            <person name="Gupta A.K."/>
            <person name="Sarath G."/>
            <person name="Tatineni S."/>
        </authorList>
    </citation>
    <scope>NUCLEOTIDE SEQUENCE</scope>
    <source>
        <strain evidence="7">LincolnNE</strain>
    </source>
</reference>
<dbReference type="PANTHER" id="PTHR23405">
    <property type="entry name" value="MAINTENANCE OF KILLER 16 MAK16 PROTEIN-RELATED"/>
    <property type="match status" value="1"/>
</dbReference>
<proteinExistence type="inferred from homology"/>
<gene>
    <name evidence="7" type="primary">mak16_0</name>
    <name evidence="7" type="ORF">g.11354</name>
</gene>
<evidence type="ECO:0000256" key="4">
    <source>
        <dbReference type="PIRNR" id="PIRNR003352"/>
    </source>
</evidence>
<dbReference type="GO" id="GO:0030687">
    <property type="term" value="C:preribosome, large subunit precursor"/>
    <property type="evidence" value="ECO:0007669"/>
    <property type="project" value="TreeGrafter"/>
</dbReference>